<protein>
    <submittedName>
        <fullName evidence="11">Two-component system response regulator YesN</fullName>
    </submittedName>
</protein>
<evidence type="ECO:0000256" key="2">
    <source>
        <dbReference type="ARBA" id="ARBA00022490"/>
    </source>
</evidence>
<evidence type="ECO:0000256" key="8">
    <source>
        <dbReference type="PROSITE-ProRule" id="PRU00169"/>
    </source>
</evidence>
<keyword evidence="3 8" id="KW-0597">Phosphoprotein</keyword>
<dbReference type="CDD" id="cd17536">
    <property type="entry name" value="REC_YesN-like"/>
    <property type="match status" value="1"/>
</dbReference>
<feature type="domain" description="Response regulatory" evidence="10">
    <location>
        <begin position="3"/>
        <end position="120"/>
    </location>
</feature>
<keyword evidence="6" id="KW-0238">DNA-binding</keyword>
<dbReference type="OrthoDB" id="384217at2"/>
<dbReference type="GO" id="GO:0043565">
    <property type="term" value="F:sequence-specific DNA binding"/>
    <property type="evidence" value="ECO:0007669"/>
    <property type="project" value="InterPro"/>
</dbReference>
<dbReference type="RefSeq" id="WP_114383205.1">
    <property type="nucleotide sequence ID" value="NZ_QPJD01000018.1"/>
</dbReference>
<keyword evidence="2" id="KW-0963">Cytoplasm</keyword>
<dbReference type="Gene3D" id="1.10.10.60">
    <property type="entry name" value="Homeodomain-like"/>
    <property type="match status" value="2"/>
</dbReference>
<evidence type="ECO:0000256" key="7">
    <source>
        <dbReference type="ARBA" id="ARBA00023163"/>
    </source>
</evidence>
<dbReference type="Proteomes" id="UP000252415">
    <property type="component" value="Unassembled WGS sequence"/>
</dbReference>
<dbReference type="SMART" id="SM00342">
    <property type="entry name" value="HTH_ARAC"/>
    <property type="match status" value="1"/>
</dbReference>
<evidence type="ECO:0000256" key="3">
    <source>
        <dbReference type="ARBA" id="ARBA00022553"/>
    </source>
</evidence>
<feature type="modified residue" description="4-aspartylphosphate" evidence="8">
    <location>
        <position position="55"/>
    </location>
</feature>
<evidence type="ECO:0000256" key="5">
    <source>
        <dbReference type="ARBA" id="ARBA00023015"/>
    </source>
</evidence>
<comment type="caution">
    <text evidence="11">The sequence shown here is derived from an EMBL/GenBank/DDBJ whole genome shotgun (WGS) entry which is preliminary data.</text>
</comment>
<dbReference type="InterPro" id="IPR011006">
    <property type="entry name" value="CheY-like_superfamily"/>
</dbReference>
<dbReference type="PROSITE" id="PS01124">
    <property type="entry name" value="HTH_ARAC_FAMILY_2"/>
    <property type="match status" value="1"/>
</dbReference>
<dbReference type="Pfam" id="PF00072">
    <property type="entry name" value="Response_reg"/>
    <property type="match status" value="1"/>
</dbReference>
<evidence type="ECO:0000256" key="6">
    <source>
        <dbReference type="ARBA" id="ARBA00023125"/>
    </source>
</evidence>
<dbReference type="InterPro" id="IPR051552">
    <property type="entry name" value="HptR"/>
</dbReference>
<keyword evidence="5" id="KW-0805">Transcription regulation</keyword>
<dbReference type="InterPro" id="IPR020449">
    <property type="entry name" value="Tscrpt_reg_AraC-type_HTH"/>
</dbReference>
<dbReference type="InterPro" id="IPR018060">
    <property type="entry name" value="HTH_AraC"/>
</dbReference>
<dbReference type="GO" id="GO:0000160">
    <property type="term" value="P:phosphorelay signal transduction system"/>
    <property type="evidence" value="ECO:0007669"/>
    <property type="project" value="UniProtKB-KW"/>
</dbReference>
<evidence type="ECO:0000259" key="9">
    <source>
        <dbReference type="PROSITE" id="PS01124"/>
    </source>
</evidence>
<dbReference type="SUPFAM" id="SSF52172">
    <property type="entry name" value="CheY-like"/>
    <property type="match status" value="1"/>
</dbReference>
<proteinExistence type="predicted"/>
<evidence type="ECO:0000259" key="10">
    <source>
        <dbReference type="PROSITE" id="PS50110"/>
    </source>
</evidence>
<dbReference type="InterPro" id="IPR018062">
    <property type="entry name" value="HTH_AraC-typ_CS"/>
</dbReference>
<dbReference type="PANTHER" id="PTHR42713:SF3">
    <property type="entry name" value="TRANSCRIPTIONAL REGULATORY PROTEIN HPTR"/>
    <property type="match status" value="1"/>
</dbReference>
<gene>
    <name evidence="11" type="ORF">DFP97_11867</name>
</gene>
<keyword evidence="7" id="KW-0804">Transcription</keyword>
<dbReference type="SMART" id="SM00448">
    <property type="entry name" value="REC"/>
    <property type="match status" value="1"/>
</dbReference>
<sequence length="544" mass="61863">MYKLLVVDDEKWVRQGLSLTIDWMAEGIELIGEAEDGEEALQRIQTDSPDIIITDIKMPRMDGLDLIEALRHQQKKAYVIIISGYNDFEYAQKALKYGAYDYVLKPIEETVLLEVVRRCVNDLEQDNKRHRQLKEMSGRIRESLPLARQHFLEMLLLGRIVDPLGDLEARWQALNMTLDPNCLTVLVVKIHHWGTRATREKDRSLIRLALGNIAEEIMMSWGQAAACPLDNNADTELAVLFSRGNFASGKKNDTVDAFSNGMIALVDAAQRYLGITISIGISREGNLVKVAQCFEEALNACSLSFYDGFGKVYDAARLPMREKKLQAYIGPDGSWETRLIQAMKQADNSAVNEPVEQLIEHLQAARDQSSPLDVSRGLRVLLQSVAKRWEAAHPFMKAPGIDVFNETILNRDFTLTELREQLPDALLQCAYESRGTGNHKRIVELGMHFSHQHYMEGITMNDVAEHLYLNPSYFSKVFHGEVGETYSKYLTRLRMNKAKHLLKTSTLKVYEIAEKVGYADFRHFSKTFKELEGMTPGKYRDLGI</sequence>
<dbReference type="PANTHER" id="PTHR42713">
    <property type="entry name" value="HISTIDINE KINASE-RELATED"/>
    <property type="match status" value="1"/>
</dbReference>
<evidence type="ECO:0000313" key="12">
    <source>
        <dbReference type="Proteomes" id="UP000252415"/>
    </source>
</evidence>
<dbReference type="EMBL" id="QPJD01000018">
    <property type="protein sequence ID" value="RCW42238.1"/>
    <property type="molecule type" value="Genomic_DNA"/>
</dbReference>
<dbReference type="PROSITE" id="PS00041">
    <property type="entry name" value="HTH_ARAC_FAMILY_1"/>
    <property type="match status" value="1"/>
</dbReference>
<evidence type="ECO:0000256" key="1">
    <source>
        <dbReference type="ARBA" id="ARBA00004496"/>
    </source>
</evidence>
<accession>A0A368VL31</accession>
<dbReference type="Gene3D" id="3.40.50.2300">
    <property type="match status" value="1"/>
</dbReference>
<dbReference type="PRINTS" id="PR00032">
    <property type="entry name" value="HTHARAC"/>
</dbReference>
<dbReference type="GO" id="GO:0003700">
    <property type="term" value="F:DNA-binding transcription factor activity"/>
    <property type="evidence" value="ECO:0007669"/>
    <property type="project" value="InterPro"/>
</dbReference>
<organism evidence="11 12">
    <name type="scientific">Paenibacillus prosopidis</name>
    <dbReference type="NCBI Taxonomy" id="630520"/>
    <lineage>
        <taxon>Bacteria</taxon>
        <taxon>Bacillati</taxon>
        <taxon>Bacillota</taxon>
        <taxon>Bacilli</taxon>
        <taxon>Bacillales</taxon>
        <taxon>Paenibacillaceae</taxon>
        <taxon>Paenibacillus</taxon>
    </lineage>
</organism>
<feature type="domain" description="HTH araC/xylS-type" evidence="9">
    <location>
        <begin position="444"/>
        <end position="542"/>
    </location>
</feature>
<evidence type="ECO:0000313" key="11">
    <source>
        <dbReference type="EMBL" id="RCW42238.1"/>
    </source>
</evidence>
<evidence type="ECO:0000256" key="4">
    <source>
        <dbReference type="ARBA" id="ARBA00023012"/>
    </source>
</evidence>
<dbReference type="InterPro" id="IPR009057">
    <property type="entry name" value="Homeodomain-like_sf"/>
</dbReference>
<dbReference type="SUPFAM" id="SSF46689">
    <property type="entry name" value="Homeodomain-like"/>
    <property type="match status" value="2"/>
</dbReference>
<name>A0A368VL31_9BACL</name>
<dbReference type="InterPro" id="IPR001789">
    <property type="entry name" value="Sig_transdc_resp-reg_receiver"/>
</dbReference>
<dbReference type="PROSITE" id="PS50110">
    <property type="entry name" value="RESPONSE_REGULATORY"/>
    <property type="match status" value="1"/>
</dbReference>
<dbReference type="Pfam" id="PF12833">
    <property type="entry name" value="HTH_18"/>
    <property type="match status" value="1"/>
</dbReference>
<keyword evidence="12" id="KW-1185">Reference proteome</keyword>
<dbReference type="GO" id="GO:0005737">
    <property type="term" value="C:cytoplasm"/>
    <property type="evidence" value="ECO:0007669"/>
    <property type="project" value="UniProtKB-SubCell"/>
</dbReference>
<reference evidence="11 12" key="1">
    <citation type="submission" date="2018-07" db="EMBL/GenBank/DDBJ databases">
        <title>Genomic Encyclopedia of Type Strains, Phase III (KMG-III): the genomes of soil and plant-associated and newly described type strains.</title>
        <authorList>
            <person name="Whitman W."/>
        </authorList>
    </citation>
    <scope>NUCLEOTIDE SEQUENCE [LARGE SCALE GENOMIC DNA]</scope>
    <source>
        <strain evidence="11 12">CECT 7506</strain>
    </source>
</reference>
<comment type="subcellular location">
    <subcellularLocation>
        <location evidence="1">Cytoplasm</location>
    </subcellularLocation>
</comment>
<dbReference type="AlphaFoldDB" id="A0A368VL31"/>
<keyword evidence="4" id="KW-0902">Two-component regulatory system</keyword>